<evidence type="ECO:0000256" key="3">
    <source>
        <dbReference type="ARBA" id="ARBA00022989"/>
    </source>
</evidence>
<feature type="transmembrane region" description="Helical" evidence="7">
    <location>
        <begin position="63"/>
        <end position="81"/>
    </location>
</feature>
<reference evidence="8 9" key="1">
    <citation type="journal article" date="2011" name="Proc. Natl. Acad. Sci. U.S.A.">
        <title>Niche of harmful alga Aureococcus anophagefferens revealed through ecogenomics.</title>
        <authorList>
            <person name="Gobler C.J."/>
            <person name="Berry D.L."/>
            <person name="Dyhrman S.T."/>
            <person name="Wilhelm S.W."/>
            <person name="Salamov A."/>
            <person name="Lobanov A.V."/>
            <person name="Zhang Y."/>
            <person name="Collier J.L."/>
            <person name="Wurch L.L."/>
            <person name="Kustka A.B."/>
            <person name="Dill B.D."/>
            <person name="Shah M."/>
            <person name="VerBerkmoes N.C."/>
            <person name="Kuo A."/>
            <person name="Terry A."/>
            <person name="Pangilinan J."/>
            <person name="Lindquist E.A."/>
            <person name="Lucas S."/>
            <person name="Paulsen I.T."/>
            <person name="Hattenrath-Lehmann T.K."/>
            <person name="Talmage S.C."/>
            <person name="Walker E.A."/>
            <person name="Koch F."/>
            <person name="Burson A.M."/>
            <person name="Marcoval M.A."/>
            <person name="Tang Y.Z."/>
            <person name="Lecleir G.R."/>
            <person name="Coyne K.J."/>
            <person name="Berg G.M."/>
            <person name="Bertrand E.M."/>
            <person name="Saito M.A."/>
            <person name="Gladyshev V.N."/>
            <person name="Grigoriev I.V."/>
        </authorList>
    </citation>
    <scope>NUCLEOTIDE SEQUENCE [LARGE SCALE GENOMIC DNA]</scope>
    <source>
        <strain evidence="9">CCMP 1984</strain>
    </source>
</reference>
<dbReference type="EMBL" id="GL833124">
    <property type="protein sequence ID" value="EGB10411.1"/>
    <property type="molecule type" value="Genomic_DNA"/>
</dbReference>
<comment type="similarity">
    <text evidence="6">Belongs to the GOT1 family.</text>
</comment>
<dbReference type="InterPro" id="IPR045176">
    <property type="entry name" value="Got1"/>
</dbReference>
<dbReference type="GO" id="GO:0005829">
    <property type="term" value="C:cytosol"/>
    <property type="evidence" value="ECO:0007669"/>
    <property type="project" value="GOC"/>
</dbReference>
<dbReference type="AlphaFoldDB" id="F0Y4E1"/>
<dbReference type="GO" id="GO:0042147">
    <property type="term" value="P:retrograde transport, endosome to Golgi"/>
    <property type="evidence" value="ECO:0007669"/>
    <property type="project" value="InterPro"/>
</dbReference>
<evidence type="ECO:0000256" key="4">
    <source>
        <dbReference type="ARBA" id="ARBA00023034"/>
    </source>
</evidence>
<evidence type="ECO:0000256" key="5">
    <source>
        <dbReference type="ARBA" id="ARBA00023136"/>
    </source>
</evidence>
<dbReference type="KEGG" id="aaf:AURANDRAFT_58829"/>
<evidence type="ECO:0000256" key="6">
    <source>
        <dbReference type="ARBA" id="ARBA00025799"/>
    </source>
</evidence>
<protein>
    <recommendedName>
        <fullName evidence="10">Vesicle transport protein</fullName>
    </recommendedName>
</protein>
<feature type="transmembrane region" description="Helical" evidence="7">
    <location>
        <begin position="87"/>
        <end position="107"/>
    </location>
</feature>
<evidence type="ECO:0008006" key="10">
    <source>
        <dbReference type="Google" id="ProtNLM"/>
    </source>
</evidence>
<dbReference type="FunCoup" id="F0Y4E1">
    <property type="interactions" value="44"/>
</dbReference>
<dbReference type="Pfam" id="PF04178">
    <property type="entry name" value="Got1"/>
    <property type="match status" value="1"/>
</dbReference>
<dbReference type="Proteomes" id="UP000002729">
    <property type="component" value="Unassembled WGS sequence"/>
</dbReference>
<dbReference type="OrthoDB" id="204784at2759"/>
<evidence type="ECO:0000256" key="2">
    <source>
        <dbReference type="ARBA" id="ARBA00022692"/>
    </source>
</evidence>
<dbReference type="GeneID" id="20222669"/>
<dbReference type="eggNOG" id="KOG1743">
    <property type="taxonomic scope" value="Eukaryota"/>
</dbReference>
<evidence type="ECO:0000313" key="9">
    <source>
        <dbReference type="Proteomes" id="UP000002729"/>
    </source>
</evidence>
<comment type="subcellular location">
    <subcellularLocation>
        <location evidence="1">Golgi apparatus membrane</location>
        <topology evidence="1">Multi-pass membrane protein</topology>
    </subcellularLocation>
</comment>
<accession>F0Y4E1</accession>
<dbReference type="OMA" id="MWLTDAQ"/>
<keyword evidence="4" id="KW-0333">Golgi apparatus</keyword>
<name>F0Y4E1_AURAN</name>
<evidence type="ECO:0000256" key="1">
    <source>
        <dbReference type="ARBA" id="ARBA00004653"/>
    </source>
</evidence>
<dbReference type="InParanoid" id="F0Y4E1"/>
<organism evidence="9">
    <name type="scientific">Aureococcus anophagefferens</name>
    <name type="common">Harmful bloom alga</name>
    <dbReference type="NCBI Taxonomy" id="44056"/>
    <lineage>
        <taxon>Eukaryota</taxon>
        <taxon>Sar</taxon>
        <taxon>Stramenopiles</taxon>
        <taxon>Ochrophyta</taxon>
        <taxon>Pelagophyceae</taxon>
        <taxon>Pelagomonadales</taxon>
        <taxon>Pelagomonadaceae</taxon>
        <taxon>Aureococcus</taxon>
    </lineage>
</organism>
<keyword evidence="5 7" id="KW-0472">Membrane</keyword>
<keyword evidence="9" id="KW-1185">Reference proteome</keyword>
<evidence type="ECO:0000313" key="8">
    <source>
        <dbReference type="EMBL" id="EGB10411.1"/>
    </source>
</evidence>
<feature type="transmembrane region" description="Helical" evidence="7">
    <location>
        <begin position="33"/>
        <end position="51"/>
    </location>
</feature>
<dbReference type="PANTHER" id="PTHR21493">
    <property type="entry name" value="CGI-141-RELATED/LIPASE CONTAINING PROTEIN"/>
    <property type="match status" value="1"/>
</dbReference>
<dbReference type="GO" id="GO:0006888">
    <property type="term" value="P:endoplasmic reticulum to Golgi vesicle-mediated transport"/>
    <property type="evidence" value="ECO:0007669"/>
    <property type="project" value="InterPro"/>
</dbReference>
<gene>
    <name evidence="8" type="ORF">AURANDRAFT_58829</name>
</gene>
<dbReference type="PANTHER" id="PTHR21493:SF9">
    <property type="entry name" value="GOLGI TRANSPORT PROTEIN 1-RELATED"/>
    <property type="match status" value="1"/>
</dbReference>
<keyword evidence="3 7" id="KW-1133">Transmembrane helix</keyword>
<dbReference type="InterPro" id="IPR007305">
    <property type="entry name" value="Vesicle_transpt_Got1/SFT2"/>
</dbReference>
<sequence length="144" mass="15552">MSDNTKIGTSLLGLGLLFIALGVLLLFDRFLLSLGNVMFLAGLLMTMGVSRSARFFRKKAHDCGLRGVACFFGGVALVLVFKRPLVGMFLEGFGFVNLFGNFFPIALSAMRTMPVIGNVLSMPGVSSVADKLAGVEQRRARNWA</sequence>
<feature type="transmembrane region" description="Helical" evidence="7">
    <location>
        <begin position="7"/>
        <end position="27"/>
    </location>
</feature>
<proteinExistence type="inferred from homology"/>
<evidence type="ECO:0000256" key="7">
    <source>
        <dbReference type="SAM" id="Phobius"/>
    </source>
</evidence>
<dbReference type="GO" id="GO:0000139">
    <property type="term" value="C:Golgi membrane"/>
    <property type="evidence" value="ECO:0007669"/>
    <property type="project" value="UniProtKB-SubCell"/>
</dbReference>
<keyword evidence="2 7" id="KW-0812">Transmembrane</keyword>
<dbReference type="RefSeq" id="XP_009035210.1">
    <property type="nucleotide sequence ID" value="XM_009036962.1"/>
</dbReference>